<dbReference type="PANTHER" id="PTHR45830:SF15">
    <property type="entry name" value="SERPENTINE RECEPTOR, CLASS I"/>
    <property type="match status" value="1"/>
</dbReference>
<proteinExistence type="predicted"/>
<feature type="transmembrane region" description="Helical" evidence="1">
    <location>
        <begin position="97"/>
        <end position="118"/>
    </location>
</feature>
<name>A0AAV5TDD1_9BILA</name>
<keyword evidence="1" id="KW-1133">Transmembrane helix</keyword>
<feature type="transmembrane region" description="Helical" evidence="1">
    <location>
        <begin position="16"/>
        <end position="37"/>
    </location>
</feature>
<dbReference type="Proteomes" id="UP001432027">
    <property type="component" value="Unassembled WGS sequence"/>
</dbReference>
<keyword evidence="1" id="KW-0472">Membrane</keyword>
<sequence>MPNFTLHPLWHTAMPAYQHAVGVCTHLLSAVALYLMATKTPAAGRPFARHLMLLQASITLVDLNFGFLAAPIGLYPIPGGLCNGMLCTVFGISGHYGITLMFFTVAYVGVAMTFCYHFKFLTILEMTKHRKVSNLNRVGFRVVFFSIFNIPCFIHIGLYRNYYPSLYYLFENPNYRAFVYDPYVYPGDTILIATTTLFTFLIMSLEMVVNGFFVFTSFYLLALQ</sequence>
<accession>A0AAV5TDD1</accession>
<dbReference type="PANTHER" id="PTHR45830">
    <property type="entry name" value="SERPENTINE RECEPTOR, CLASS I"/>
    <property type="match status" value="1"/>
</dbReference>
<feature type="transmembrane region" description="Helical" evidence="1">
    <location>
        <begin position="138"/>
        <end position="159"/>
    </location>
</feature>
<evidence type="ECO:0000313" key="3">
    <source>
        <dbReference type="Proteomes" id="UP001432027"/>
    </source>
</evidence>
<keyword evidence="3" id="KW-1185">Reference proteome</keyword>
<dbReference type="InterPro" id="IPR019429">
    <property type="entry name" value="7TM_GPCR_serpentine_rcpt_Sri"/>
</dbReference>
<dbReference type="Pfam" id="PF10327">
    <property type="entry name" value="7TM_GPCR_Sri"/>
    <property type="match status" value="1"/>
</dbReference>
<feature type="non-terminal residue" evidence="2">
    <location>
        <position position="224"/>
    </location>
</feature>
<feature type="transmembrane region" description="Helical" evidence="1">
    <location>
        <begin position="190"/>
        <end position="223"/>
    </location>
</feature>
<dbReference type="AlphaFoldDB" id="A0AAV5TDD1"/>
<keyword evidence="1" id="KW-0812">Transmembrane</keyword>
<gene>
    <name evidence="2" type="ORF">PENTCL1PPCAC_15365</name>
</gene>
<evidence type="ECO:0000313" key="2">
    <source>
        <dbReference type="EMBL" id="GMS93190.1"/>
    </source>
</evidence>
<evidence type="ECO:0008006" key="4">
    <source>
        <dbReference type="Google" id="ProtNLM"/>
    </source>
</evidence>
<dbReference type="EMBL" id="BTSX01000004">
    <property type="protein sequence ID" value="GMS93190.1"/>
    <property type="molecule type" value="Genomic_DNA"/>
</dbReference>
<comment type="caution">
    <text evidence="2">The sequence shown here is derived from an EMBL/GenBank/DDBJ whole genome shotgun (WGS) entry which is preliminary data.</text>
</comment>
<evidence type="ECO:0000256" key="1">
    <source>
        <dbReference type="SAM" id="Phobius"/>
    </source>
</evidence>
<protein>
    <recommendedName>
        <fullName evidence="4">G protein-coupled receptor</fullName>
    </recommendedName>
</protein>
<reference evidence="2" key="1">
    <citation type="submission" date="2023-10" db="EMBL/GenBank/DDBJ databases">
        <title>Genome assembly of Pristionchus species.</title>
        <authorList>
            <person name="Yoshida K."/>
            <person name="Sommer R.J."/>
        </authorList>
    </citation>
    <scope>NUCLEOTIDE SEQUENCE</scope>
    <source>
        <strain evidence="2">RS0144</strain>
    </source>
</reference>
<feature type="transmembrane region" description="Helical" evidence="1">
    <location>
        <begin position="58"/>
        <end position="77"/>
    </location>
</feature>
<organism evidence="2 3">
    <name type="scientific">Pristionchus entomophagus</name>
    <dbReference type="NCBI Taxonomy" id="358040"/>
    <lineage>
        <taxon>Eukaryota</taxon>
        <taxon>Metazoa</taxon>
        <taxon>Ecdysozoa</taxon>
        <taxon>Nematoda</taxon>
        <taxon>Chromadorea</taxon>
        <taxon>Rhabditida</taxon>
        <taxon>Rhabditina</taxon>
        <taxon>Diplogasteromorpha</taxon>
        <taxon>Diplogasteroidea</taxon>
        <taxon>Neodiplogasteridae</taxon>
        <taxon>Pristionchus</taxon>
    </lineage>
</organism>